<dbReference type="EMBL" id="UXUI01007693">
    <property type="protein sequence ID" value="VDD88702.1"/>
    <property type="molecule type" value="Genomic_DNA"/>
</dbReference>
<evidence type="ECO:0000313" key="3">
    <source>
        <dbReference type="Proteomes" id="UP000274131"/>
    </source>
</evidence>
<accession>A0A0N4V2A0</accession>
<feature type="domain" description="Cell wall hydrolase SleB" evidence="1">
    <location>
        <begin position="19"/>
        <end position="118"/>
    </location>
</feature>
<protein>
    <submittedName>
        <fullName evidence="4">Hydrolase_2 domain-containing protein</fullName>
    </submittedName>
</protein>
<evidence type="ECO:0000313" key="2">
    <source>
        <dbReference type="EMBL" id="VDD88702.1"/>
    </source>
</evidence>
<gene>
    <name evidence="2" type="ORF">EVEC_LOCUS3825</name>
</gene>
<evidence type="ECO:0000313" key="4">
    <source>
        <dbReference type="WBParaSite" id="EVEC_0000411701-mRNA-1"/>
    </source>
</evidence>
<reference evidence="2 3" key="2">
    <citation type="submission" date="2018-10" db="EMBL/GenBank/DDBJ databases">
        <authorList>
            <consortium name="Pathogen Informatics"/>
        </authorList>
    </citation>
    <scope>NUCLEOTIDE SEQUENCE [LARGE SCALE GENOMIC DNA]</scope>
</reference>
<dbReference type="Pfam" id="PF07486">
    <property type="entry name" value="Hydrolase_2"/>
    <property type="match status" value="1"/>
</dbReference>
<organism evidence="4">
    <name type="scientific">Enterobius vermicularis</name>
    <name type="common">Human pinworm</name>
    <dbReference type="NCBI Taxonomy" id="51028"/>
    <lineage>
        <taxon>Eukaryota</taxon>
        <taxon>Metazoa</taxon>
        <taxon>Ecdysozoa</taxon>
        <taxon>Nematoda</taxon>
        <taxon>Chromadorea</taxon>
        <taxon>Rhabditida</taxon>
        <taxon>Spirurina</taxon>
        <taxon>Oxyuridomorpha</taxon>
        <taxon>Oxyuroidea</taxon>
        <taxon>Oxyuridae</taxon>
        <taxon>Enterobius</taxon>
    </lineage>
</organism>
<dbReference type="InterPro" id="IPR011105">
    <property type="entry name" value="Cell_wall_hydrolase_SleB"/>
</dbReference>
<sequence length="122" mass="13135">MAESDLLALTKVIYGEARGEPYEGKVAVAHVVLNRARSNGTSIQAEASRAFQFEGYAAAGGMPETGARADCERIASDVIAGRTSDPTHGSRHFCTVDYYPDWAAGKQPCAVIGRHKFFNNVQ</sequence>
<evidence type="ECO:0000259" key="1">
    <source>
        <dbReference type="Pfam" id="PF07486"/>
    </source>
</evidence>
<keyword evidence="3" id="KW-1185">Reference proteome</keyword>
<dbReference type="AlphaFoldDB" id="A0A0N4V2A0"/>
<dbReference type="Proteomes" id="UP000274131">
    <property type="component" value="Unassembled WGS sequence"/>
</dbReference>
<name>A0A0N4V2A0_ENTVE</name>
<dbReference type="Gene3D" id="1.10.10.2520">
    <property type="entry name" value="Cell wall hydrolase SleB, domain 1"/>
    <property type="match status" value="1"/>
</dbReference>
<proteinExistence type="predicted"/>
<dbReference type="WBParaSite" id="EVEC_0000411701-mRNA-1">
    <property type="protein sequence ID" value="EVEC_0000411701-mRNA-1"/>
    <property type="gene ID" value="EVEC_0000411701"/>
</dbReference>
<reference evidence="4" key="1">
    <citation type="submission" date="2017-02" db="UniProtKB">
        <authorList>
            <consortium name="WormBaseParasite"/>
        </authorList>
    </citation>
    <scope>IDENTIFICATION</scope>
</reference>
<dbReference type="GO" id="GO:0016787">
    <property type="term" value="F:hydrolase activity"/>
    <property type="evidence" value="ECO:0007669"/>
    <property type="project" value="InterPro"/>
</dbReference>
<dbReference type="OrthoDB" id="9983162at2759"/>
<dbReference type="InterPro" id="IPR042047">
    <property type="entry name" value="SleB_dom1"/>
</dbReference>